<evidence type="ECO:0000313" key="3">
    <source>
        <dbReference type="EMBL" id="KZZ95224.1"/>
    </source>
</evidence>
<organism evidence="3 4">
    <name type="scientific">Ascosphaera apis ARSEF 7405</name>
    <dbReference type="NCBI Taxonomy" id="392613"/>
    <lineage>
        <taxon>Eukaryota</taxon>
        <taxon>Fungi</taxon>
        <taxon>Dikarya</taxon>
        <taxon>Ascomycota</taxon>
        <taxon>Pezizomycotina</taxon>
        <taxon>Eurotiomycetes</taxon>
        <taxon>Eurotiomycetidae</taxon>
        <taxon>Onygenales</taxon>
        <taxon>Ascosphaeraceae</taxon>
        <taxon>Ascosphaera</taxon>
    </lineage>
</organism>
<evidence type="ECO:0000256" key="2">
    <source>
        <dbReference type="SAM" id="Phobius"/>
    </source>
</evidence>
<name>A0A168BF96_9EURO</name>
<evidence type="ECO:0000313" key="4">
    <source>
        <dbReference type="Proteomes" id="UP000242877"/>
    </source>
</evidence>
<keyword evidence="2" id="KW-0472">Membrane</keyword>
<evidence type="ECO:0000256" key="1">
    <source>
        <dbReference type="SAM" id="MobiDB-lite"/>
    </source>
</evidence>
<protein>
    <submittedName>
        <fullName evidence="3">Uncharacterized protein</fullName>
    </submittedName>
</protein>
<dbReference type="OrthoDB" id="5393404at2759"/>
<dbReference type="Proteomes" id="UP000242877">
    <property type="component" value="Unassembled WGS sequence"/>
</dbReference>
<reference evidence="3 4" key="1">
    <citation type="journal article" date="2016" name="Genome Biol. Evol.">
        <title>Divergent and convergent evolution of fungal pathogenicity.</title>
        <authorList>
            <person name="Shang Y."/>
            <person name="Xiao G."/>
            <person name="Zheng P."/>
            <person name="Cen K."/>
            <person name="Zhan S."/>
            <person name="Wang C."/>
        </authorList>
    </citation>
    <scope>NUCLEOTIDE SEQUENCE [LARGE SCALE GENOMIC DNA]</scope>
    <source>
        <strain evidence="3 4">ARSEF 7405</strain>
    </source>
</reference>
<comment type="caution">
    <text evidence="3">The sequence shown here is derived from an EMBL/GenBank/DDBJ whole genome shotgun (WGS) entry which is preliminary data.</text>
</comment>
<keyword evidence="2" id="KW-1133">Transmembrane helix</keyword>
<feature type="transmembrane region" description="Helical" evidence="2">
    <location>
        <begin position="95"/>
        <end position="117"/>
    </location>
</feature>
<feature type="compositionally biased region" description="Basic and acidic residues" evidence="1">
    <location>
        <begin position="319"/>
        <end position="338"/>
    </location>
</feature>
<feature type="compositionally biased region" description="Polar residues" evidence="1">
    <location>
        <begin position="178"/>
        <end position="188"/>
    </location>
</feature>
<feature type="region of interest" description="Disordered" evidence="1">
    <location>
        <begin position="172"/>
        <end position="191"/>
    </location>
</feature>
<feature type="compositionally biased region" description="Basic residues" evidence="1">
    <location>
        <begin position="346"/>
        <end position="358"/>
    </location>
</feature>
<sequence length="371" mass="41184">MAPYKPRTVGSVVDVEDAEQLAIVKSSIGELNTRDDEKLQSVTAGEGKTQTVPVTLDLDLVARDDFDGGNSKGSTRTVPAGQGAVPPDHFNNAGMLALFAILGAAFVITAIWFFFWAKDGGFVWTEHDWEDYKSTVLRRKDADGRTLTNATPSTNLGGGSIVRGEGYYYDEDDESRWPGQTDTELSRQSRMKGRLLAAKDRIFRRRNNDDDSDVRAYRNEKPARVGGINTESEATYSNTGYDSTLDPRGGRTEQTLSQVETNPTDSELTGYTDDHHGRQPHRNATGYSSRRRYDEPSESSGGYTEPLDFSSAGGSSEYDYSRVRMNSDLESDGRDYHHPIPGLSKGYRRGRRGARSRRRDSLSESENDTEV</sequence>
<dbReference type="AlphaFoldDB" id="A0A168BF96"/>
<gene>
    <name evidence="3" type="ORF">AAP_01712</name>
</gene>
<proteinExistence type="predicted"/>
<feature type="region of interest" description="Disordered" evidence="1">
    <location>
        <begin position="207"/>
        <end position="371"/>
    </location>
</feature>
<dbReference type="VEuPathDB" id="FungiDB:AAP_01712"/>
<keyword evidence="4" id="KW-1185">Reference proteome</keyword>
<feature type="compositionally biased region" description="Polar residues" evidence="1">
    <location>
        <begin position="252"/>
        <end position="269"/>
    </location>
</feature>
<dbReference type="EMBL" id="AZGZ01000005">
    <property type="protein sequence ID" value="KZZ95224.1"/>
    <property type="molecule type" value="Genomic_DNA"/>
</dbReference>
<feature type="compositionally biased region" description="Polar residues" evidence="1">
    <location>
        <begin position="229"/>
        <end position="242"/>
    </location>
</feature>
<feature type="compositionally biased region" description="Basic and acidic residues" evidence="1">
    <location>
        <begin position="207"/>
        <end position="223"/>
    </location>
</feature>
<accession>A0A168BF96</accession>
<keyword evidence="2" id="KW-0812">Transmembrane</keyword>